<organism evidence="1 2">
    <name type="scientific">Vanilla planifolia</name>
    <name type="common">Vanilla</name>
    <dbReference type="NCBI Taxonomy" id="51239"/>
    <lineage>
        <taxon>Eukaryota</taxon>
        <taxon>Viridiplantae</taxon>
        <taxon>Streptophyta</taxon>
        <taxon>Embryophyta</taxon>
        <taxon>Tracheophyta</taxon>
        <taxon>Spermatophyta</taxon>
        <taxon>Magnoliopsida</taxon>
        <taxon>Liliopsida</taxon>
        <taxon>Asparagales</taxon>
        <taxon>Orchidaceae</taxon>
        <taxon>Vanilloideae</taxon>
        <taxon>Vanilleae</taxon>
        <taxon>Vanilla</taxon>
    </lineage>
</organism>
<proteinExistence type="predicted"/>
<dbReference type="AlphaFoldDB" id="A0A835RXP8"/>
<accession>A0A835RXP8</accession>
<dbReference type="Proteomes" id="UP000639772">
    <property type="component" value="Unassembled WGS sequence"/>
</dbReference>
<evidence type="ECO:0000313" key="1">
    <source>
        <dbReference type="EMBL" id="KAG0493977.1"/>
    </source>
</evidence>
<dbReference type="EMBL" id="JADCNM010000002">
    <property type="protein sequence ID" value="KAG0493977.1"/>
    <property type="molecule type" value="Genomic_DNA"/>
</dbReference>
<name>A0A835RXP8_VANPL</name>
<protein>
    <submittedName>
        <fullName evidence="1">Uncharacterized protein</fullName>
    </submittedName>
</protein>
<evidence type="ECO:0000313" key="2">
    <source>
        <dbReference type="Proteomes" id="UP000639772"/>
    </source>
</evidence>
<gene>
    <name evidence="1" type="ORF">HPP92_004971</name>
</gene>
<sequence length="103" mass="11427">MLSCSNKGPPFSLTWLTLTPSSFKSPLSLSTPSSPNLFPSLSASVFHQFEVRSSSTHPRSSFHKSMAFPRPIYLSCSLAIRCIVFLINWVKEEGDMPSWGMGE</sequence>
<comment type="caution">
    <text evidence="1">The sequence shown here is derived from an EMBL/GenBank/DDBJ whole genome shotgun (WGS) entry which is preliminary data.</text>
</comment>
<reference evidence="1 2" key="1">
    <citation type="journal article" date="2020" name="Nat. Food">
        <title>A phased Vanilla planifolia genome enables genetic improvement of flavour and production.</title>
        <authorList>
            <person name="Hasing T."/>
            <person name="Tang H."/>
            <person name="Brym M."/>
            <person name="Khazi F."/>
            <person name="Huang T."/>
            <person name="Chambers A.H."/>
        </authorList>
    </citation>
    <scope>NUCLEOTIDE SEQUENCE [LARGE SCALE GENOMIC DNA]</scope>
    <source>
        <tissue evidence="1">Leaf</tissue>
    </source>
</reference>